<proteinExistence type="predicted"/>
<sequence length="125" mass="14408">MEYGISEGESTFFINGIVVDIDALDVFQVLNVLKQEEKLANGFFHMGIKNEYLSILMDLELNSERISYALDFRPASPEYLNNLDTDKQYRQWANSVGLLLQPYFPGMLRPIARNLYTLVIFMTSL</sequence>
<feature type="domain" description="UGGT thioredoxin-like" evidence="1">
    <location>
        <begin position="3"/>
        <end position="61"/>
    </location>
</feature>
<comment type="caution">
    <text evidence="3">The sequence shown here is derived from an EMBL/GenBank/DDBJ whole genome shotgun (WGS) entry which is preliminary data.</text>
</comment>
<protein>
    <submittedName>
        <fullName evidence="3">Uncharacterized protein</fullName>
    </submittedName>
</protein>
<evidence type="ECO:0000313" key="3">
    <source>
        <dbReference type="EMBL" id="EJW71784.1"/>
    </source>
</evidence>
<reference evidence="4" key="1">
    <citation type="submission" date="2012-08" db="EMBL/GenBank/DDBJ databases">
        <title>The Genome Sequence of Wuchereria bancrofti.</title>
        <authorList>
            <person name="Nutman T.B."/>
            <person name="Fink D.L."/>
            <person name="Russ C."/>
            <person name="Young S."/>
            <person name="Zeng Q."/>
            <person name="Koehrsen M."/>
            <person name="Alvarado L."/>
            <person name="Berlin A."/>
            <person name="Chapman S.B."/>
            <person name="Chen Z."/>
            <person name="Freedman E."/>
            <person name="Gellesch M."/>
            <person name="Goldberg J."/>
            <person name="Griggs A."/>
            <person name="Gujja S."/>
            <person name="Heilman E.R."/>
            <person name="Heiman D."/>
            <person name="Hepburn T."/>
            <person name="Howarth C."/>
            <person name="Jen D."/>
            <person name="Larson L."/>
            <person name="Lewis B."/>
            <person name="Mehta T."/>
            <person name="Park D."/>
            <person name="Pearson M."/>
            <person name="Roberts A."/>
            <person name="Saif S."/>
            <person name="Shea T."/>
            <person name="Shenoy N."/>
            <person name="Sisk P."/>
            <person name="Stolte C."/>
            <person name="Sykes S."/>
            <person name="Walk T."/>
            <person name="White J."/>
            <person name="Yandava C."/>
            <person name="Haas B."/>
            <person name="Henn M.R."/>
            <person name="Nusbaum C."/>
            <person name="Birren B."/>
        </authorList>
    </citation>
    <scope>NUCLEOTIDE SEQUENCE [LARGE SCALE GENOMIC DNA]</scope>
    <source>
        <strain evidence="4">NA</strain>
    </source>
</reference>
<dbReference type="InterPro" id="IPR009448">
    <property type="entry name" value="UDP-g_GGtrans"/>
</dbReference>
<dbReference type="AlphaFoldDB" id="J9E8U2"/>
<name>J9E8U2_WUCBA</name>
<dbReference type="InterPro" id="IPR040692">
    <property type="entry name" value="UGGT_TRXL_3"/>
</dbReference>
<evidence type="ECO:0000313" key="4">
    <source>
        <dbReference type="Proteomes" id="UP000004810"/>
    </source>
</evidence>
<dbReference type="GO" id="GO:0051082">
    <property type="term" value="F:unfolded protein binding"/>
    <property type="evidence" value="ECO:0007669"/>
    <property type="project" value="TreeGrafter"/>
</dbReference>
<dbReference type="PANTHER" id="PTHR11226">
    <property type="entry name" value="UDP-GLUCOSE GLYCOPROTEIN:GLUCOSYLTRANSFERASE"/>
    <property type="match status" value="1"/>
</dbReference>
<feature type="domain" description="UGGT thioredoxin-like" evidence="2">
    <location>
        <begin position="78"/>
        <end position="122"/>
    </location>
</feature>
<dbReference type="PANTHER" id="PTHR11226:SF0">
    <property type="entry name" value="UDP-GLUCOSE:GLYCOPROTEIN GLUCOSYLTRANSFERASE"/>
    <property type="match status" value="1"/>
</dbReference>
<dbReference type="InterPro" id="IPR040694">
    <property type="entry name" value="UGGT_TRXL_2"/>
</dbReference>
<accession>J9E8U2</accession>
<dbReference type="GO" id="GO:0018279">
    <property type="term" value="P:protein N-linked glycosylation via asparagine"/>
    <property type="evidence" value="ECO:0007669"/>
    <property type="project" value="TreeGrafter"/>
</dbReference>
<dbReference type="GO" id="GO:0003980">
    <property type="term" value="F:UDP-glucose:glycoprotein glucosyltransferase activity"/>
    <property type="evidence" value="ECO:0007669"/>
    <property type="project" value="InterPro"/>
</dbReference>
<organism evidence="3 4">
    <name type="scientific">Wuchereria bancrofti</name>
    <dbReference type="NCBI Taxonomy" id="6293"/>
    <lineage>
        <taxon>Eukaryota</taxon>
        <taxon>Metazoa</taxon>
        <taxon>Ecdysozoa</taxon>
        <taxon>Nematoda</taxon>
        <taxon>Chromadorea</taxon>
        <taxon>Rhabditida</taxon>
        <taxon>Spirurina</taxon>
        <taxon>Spiruromorpha</taxon>
        <taxon>Filarioidea</taxon>
        <taxon>Onchocercidae</taxon>
        <taxon>Wuchereria</taxon>
    </lineage>
</organism>
<dbReference type="GO" id="GO:0036503">
    <property type="term" value="P:ERAD pathway"/>
    <property type="evidence" value="ECO:0007669"/>
    <property type="project" value="TreeGrafter"/>
</dbReference>
<dbReference type="Pfam" id="PF18402">
    <property type="entry name" value="Thioredoxin_14"/>
    <property type="match status" value="1"/>
</dbReference>
<evidence type="ECO:0000259" key="2">
    <source>
        <dbReference type="Pfam" id="PF18402"/>
    </source>
</evidence>
<evidence type="ECO:0000259" key="1">
    <source>
        <dbReference type="Pfam" id="PF18401"/>
    </source>
</evidence>
<gene>
    <name evidence="3" type="ORF">WUBG_17309</name>
</gene>
<dbReference type="Proteomes" id="UP000004810">
    <property type="component" value="Unassembled WGS sequence"/>
</dbReference>
<dbReference type="GO" id="GO:0005783">
    <property type="term" value="C:endoplasmic reticulum"/>
    <property type="evidence" value="ECO:0007669"/>
    <property type="project" value="TreeGrafter"/>
</dbReference>
<dbReference type="Pfam" id="PF18401">
    <property type="entry name" value="Thioredoxin_13"/>
    <property type="match status" value="1"/>
</dbReference>
<dbReference type="EMBL" id="ADBV01017702">
    <property type="protein sequence ID" value="EJW71784.1"/>
    <property type="molecule type" value="Genomic_DNA"/>
</dbReference>